<evidence type="ECO:0000259" key="2">
    <source>
        <dbReference type="Pfam" id="PF17919"/>
    </source>
</evidence>
<dbReference type="InterPro" id="IPR050951">
    <property type="entry name" value="Retrovirus_Pol_polyprotein"/>
</dbReference>
<feature type="domain" description="Reverse transcriptase/retrotransposon-derived protein RNase H-like" evidence="2">
    <location>
        <begin position="20"/>
        <end position="91"/>
    </location>
</feature>
<dbReference type="STRING" id="27835.A0A0N4YUN9"/>
<dbReference type="PANTHER" id="PTHR37984:SF5">
    <property type="entry name" value="PROTEIN NYNRIN-LIKE"/>
    <property type="match status" value="1"/>
</dbReference>
<dbReference type="SUPFAM" id="SSF56672">
    <property type="entry name" value="DNA/RNA polymerases"/>
    <property type="match status" value="1"/>
</dbReference>
<dbReference type="PANTHER" id="PTHR37984">
    <property type="entry name" value="PROTEIN CBG26694"/>
    <property type="match status" value="1"/>
</dbReference>
<dbReference type="AlphaFoldDB" id="A0A0N4YUN9"/>
<keyword evidence="4" id="KW-1185">Reference proteome</keyword>
<evidence type="ECO:0000256" key="1">
    <source>
        <dbReference type="ARBA" id="ARBA00023268"/>
    </source>
</evidence>
<protein>
    <submittedName>
        <fullName evidence="5">RT_RNaseH_2 domain-containing protein</fullName>
    </submittedName>
</protein>
<dbReference type="InterPro" id="IPR043502">
    <property type="entry name" value="DNA/RNA_pol_sf"/>
</dbReference>
<proteinExistence type="predicted"/>
<reference evidence="3 4" key="2">
    <citation type="submission" date="2018-11" db="EMBL/GenBank/DDBJ databases">
        <authorList>
            <consortium name="Pathogen Informatics"/>
        </authorList>
    </citation>
    <scope>NUCLEOTIDE SEQUENCE [LARGE SCALE GENOMIC DNA]</scope>
</reference>
<dbReference type="Pfam" id="PF17919">
    <property type="entry name" value="RT_RNaseH_2"/>
    <property type="match status" value="1"/>
</dbReference>
<keyword evidence="1" id="KW-0511">Multifunctional enzyme</keyword>
<gene>
    <name evidence="3" type="ORF">NBR_LOCUS20961</name>
</gene>
<dbReference type="EMBL" id="UYSL01025731">
    <property type="protein sequence ID" value="VDL84699.1"/>
    <property type="molecule type" value="Genomic_DNA"/>
</dbReference>
<organism evidence="5">
    <name type="scientific">Nippostrongylus brasiliensis</name>
    <name type="common">Rat hookworm</name>
    <dbReference type="NCBI Taxonomy" id="27835"/>
    <lineage>
        <taxon>Eukaryota</taxon>
        <taxon>Metazoa</taxon>
        <taxon>Ecdysozoa</taxon>
        <taxon>Nematoda</taxon>
        <taxon>Chromadorea</taxon>
        <taxon>Rhabditida</taxon>
        <taxon>Rhabditina</taxon>
        <taxon>Rhabditomorpha</taxon>
        <taxon>Strongyloidea</taxon>
        <taxon>Heligmosomidae</taxon>
        <taxon>Nippostrongylus</taxon>
    </lineage>
</organism>
<dbReference type="WBParaSite" id="NBR_0002096101-mRNA-1">
    <property type="protein sequence ID" value="NBR_0002096101-mRNA-1"/>
    <property type="gene ID" value="NBR_0002096101"/>
</dbReference>
<evidence type="ECO:0000313" key="4">
    <source>
        <dbReference type="Proteomes" id="UP000271162"/>
    </source>
</evidence>
<dbReference type="InterPro" id="IPR043128">
    <property type="entry name" value="Rev_trsase/Diguanyl_cyclase"/>
</dbReference>
<dbReference type="GO" id="GO:0003824">
    <property type="term" value="F:catalytic activity"/>
    <property type="evidence" value="ECO:0007669"/>
    <property type="project" value="UniProtKB-KW"/>
</dbReference>
<dbReference type="Gene3D" id="3.30.70.270">
    <property type="match status" value="1"/>
</dbReference>
<dbReference type="OMA" id="FICHTQN"/>
<dbReference type="Proteomes" id="UP000271162">
    <property type="component" value="Unassembled WGS sequence"/>
</dbReference>
<evidence type="ECO:0000313" key="5">
    <source>
        <dbReference type="WBParaSite" id="NBR_0002096101-mRNA-1"/>
    </source>
</evidence>
<evidence type="ECO:0000313" key="3">
    <source>
        <dbReference type="EMBL" id="VDL84699.1"/>
    </source>
</evidence>
<sequence length="92" mass="10184">MRQLRAPMDALLKKDTAFSWSTDCQEAFQRAKDVLTSNLLLTHYDPSKDIVVAADAAEYGIGAVISHRFPDGTEKAIQHACRSLNATEKNYG</sequence>
<accession>A0A0N4YUN9</accession>
<name>A0A0N4YUN9_NIPBR</name>
<dbReference type="InterPro" id="IPR041577">
    <property type="entry name" value="RT_RNaseH_2"/>
</dbReference>
<reference evidence="5" key="1">
    <citation type="submission" date="2017-02" db="UniProtKB">
        <authorList>
            <consortium name="WormBaseParasite"/>
        </authorList>
    </citation>
    <scope>IDENTIFICATION</scope>
</reference>